<organism evidence="1 2">
    <name type="scientific">Streptomyces chiangmaiensis</name>
    <dbReference type="NCBI Taxonomy" id="766497"/>
    <lineage>
        <taxon>Bacteria</taxon>
        <taxon>Bacillati</taxon>
        <taxon>Actinomycetota</taxon>
        <taxon>Actinomycetes</taxon>
        <taxon>Kitasatosporales</taxon>
        <taxon>Streptomycetaceae</taxon>
        <taxon>Streptomyces</taxon>
    </lineage>
</organism>
<dbReference type="Gene3D" id="3.30.420.40">
    <property type="match status" value="2"/>
</dbReference>
<comment type="caution">
    <text evidence="1">The sequence shown here is derived from an EMBL/GenBank/DDBJ whole genome shotgun (WGS) entry which is preliminary data.</text>
</comment>
<accession>A0ABU7FQ70</accession>
<dbReference type="RefSeq" id="WP_329510627.1">
    <property type="nucleotide sequence ID" value="NZ_JAYWVC010000145.1"/>
</dbReference>
<keyword evidence="2" id="KW-1185">Reference proteome</keyword>
<name>A0ABU7FQ70_9ACTN</name>
<reference evidence="1" key="1">
    <citation type="submission" date="2024-01" db="EMBL/GenBank/DDBJ databases">
        <title>First draft genome sequence data of TA4-1, the type strain of Gram-positive actinobacterium Streptomyces chiangmaiensis.</title>
        <authorList>
            <person name="Yasawong M."/>
            <person name="Nantapong N."/>
        </authorList>
    </citation>
    <scope>NUCLEOTIDE SEQUENCE</scope>
    <source>
        <strain evidence="1">TA4-1</strain>
    </source>
</reference>
<dbReference type="EMBL" id="JAYWVC010000145">
    <property type="protein sequence ID" value="MED7826227.1"/>
    <property type="molecule type" value="Genomic_DNA"/>
</dbReference>
<evidence type="ECO:0000313" key="2">
    <source>
        <dbReference type="Proteomes" id="UP001333996"/>
    </source>
</evidence>
<sequence>MFWEAELAARYPTLRRGSVLNDGYAAIRCGEPSGVGVVIQAGTAGAVAPRGRDGAPWDLGLWTQHHLGGSGLAHEARRAVYLAELGLGPQTVLTEALTEFYGKRSATELNHWFSRREGGAPPLAGPRAAYAGVGARRTGLAGPDAAGGKVSVVFFGSVLMAEASPETAALLEDWMCSCPEPPRTWRRCRR</sequence>
<proteinExistence type="predicted"/>
<evidence type="ECO:0000313" key="1">
    <source>
        <dbReference type="EMBL" id="MED7826227.1"/>
    </source>
</evidence>
<protein>
    <submittedName>
        <fullName evidence="1">Uncharacterized protein</fullName>
    </submittedName>
</protein>
<gene>
    <name evidence="1" type="ORF">VXC91_30795</name>
</gene>
<dbReference type="Proteomes" id="UP001333996">
    <property type="component" value="Unassembled WGS sequence"/>
</dbReference>